<feature type="repeat" description="LDL-receptor class B" evidence="6">
    <location>
        <begin position="88"/>
        <end position="130"/>
    </location>
</feature>
<organism evidence="7 8">
    <name type="scientific">Balearica regulorum gibbericeps</name>
    <name type="common">East African grey crowned-crane</name>
    <dbReference type="NCBI Taxonomy" id="100784"/>
    <lineage>
        <taxon>Eukaryota</taxon>
        <taxon>Metazoa</taxon>
        <taxon>Chordata</taxon>
        <taxon>Craniata</taxon>
        <taxon>Vertebrata</taxon>
        <taxon>Euteleostomi</taxon>
        <taxon>Archelosauria</taxon>
        <taxon>Archosauria</taxon>
        <taxon>Dinosauria</taxon>
        <taxon>Saurischia</taxon>
        <taxon>Theropoda</taxon>
        <taxon>Coelurosauria</taxon>
        <taxon>Aves</taxon>
        <taxon>Neognathae</taxon>
        <taxon>Neoaves</taxon>
        <taxon>Gruiformes</taxon>
        <taxon>Gruidae</taxon>
        <taxon>Balearica</taxon>
    </lineage>
</organism>
<gene>
    <name evidence="7" type="ORF">N312_05583</name>
</gene>
<dbReference type="PANTHER" id="PTHR46513">
    <property type="entry name" value="VITELLOGENIN RECEPTOR-LIKE PROTEIN-RELATED-RELATED"/>
    <property type="match status" value="1"/>
</dbReference>
<dbReference type="Gene3D" id="2.120.10.30">
    <property type="entry name" value="TolB, C-terminal domain"/>
    <property type="match status" value="1"/>
</dbReference>
<dbReference type="Pfam" id="PF00058">
    <property type="entry name" value="Ldl_recept_b"/>
    <property type="match status" value="3"/>
</dbReference>
<keyword evidence="1" id="KW-0245">EGF-like domain</keyword>
<evidence type="ECO:0000313" key="8">
    <source>
        <dbReference type="Proteomes" id="UP000053309"/>
    </source>
</evidence>
<evidence type="ECO:0000256" key="4">
    <source>
        <dbReference type="ARBA" id="ARBA00023157"/>
    </source>
</evidence>
<reference evidence="7 8" key="1">
    <citation type="submission" date="2014-04" db="EMBL/GenBank/DDBJ databases">
        <title>Genome evolution of avian class.</title>
        <authorList>
            <person name="Zhang G."/>
            <person name="Li C."/>
        </authorList>
    </citation>
    <scope>NUCLEOTIDE SEQUENCE [LARGE SCALE GENOMIC DNA]</scope>
    <source>
        <strain evidence="7">BGI_N312</strain>
    </source>
</reference>
<feature type="repeat" description="LDL-receptor class B" evidence="6">
    <location>
        <begin position="44"/>
        <end position="87"/>
    </location>
</feature>
<keyword evidence="7" id="KW-0449">Lipoprotein</keyword>
<evidence type="ECO:0000256" key="1">
    <source>
        <dbReference type="ARBA" id="ARBA00022536"/>
    </source>
</evidence>
<keyword evidence="2" id="KW-0732">Signal</keyword>
<dbReference type="AlphaFoldDB" id="A0A087VRF3"/>
<dbReference type="Proteomes" id="UP000053309">
    <property type="component" value="Unassembled WGS sequence"/>
</dbReference>
<dbReference type="PROSITE" id="PS51120">
    <property type="entry name" value="LDLRB"/>
    <property type="match status" value="3"/>
</dbReference>
<dbReference type="GO" id="GO:0060070">
    <property type="term" value="P:canonical Wnt signaling pathway"/>
    <property type="evidence" value="ECO:0007669"/>
    <property type="project" value="TreeGrafter"/>
</dbReference>
<dbReference type="EMBL" id="KL502824">
    <property type="protein sequence ID" value="KFO15195.1"/>
    <property type="molecule type" value="Genomic_DNA"/>
</dbReference>
<protein>
    <submittedName>
        <fullName evidence="7">Low-density lipoprotein receptor-related protein 1</fullName>
    </submittedName>
</protein>
<keyword evidence="3" id="KW-0677">Repeat</keyword>
<dbReference type="InterPro" id="IPR000033">
    <property type="entry name" value="LDLR_classB_rpt"/>
</dbReference>
<keyword evidence="8" id="KW-1185">Reference proteome</keyword>
<evidence type="ECO:0000256" key="2">
    <source>
        <dbReference type="ARBA" id="ARBA00022729"/>
    </source>
</evidence>
<dbReference type="SMART" id="SM00135">
    <property type="entry name" value="LY"/>
    <property type="match status" value="2"/>
</dbReference>
<keyword evidence="7" id="KW-0675">Receptor</keyword>
<feature type="repeat" description="LDL-receptor class B" evidence="6">
    <location>
        <begin position="1"/>
        <end position="43"/>
    </location>
</feature>
<dbReference type="GO" id="GO:0005886">
    <property type="term" value="C:plasma membrane"/>
    <property type="evidence" value="ECO:0007669"/>
    <property type="project" value="TreeGrafter"/>
</dbReference>
<sequence>GNLYWCDKGRDTIEVSKLNGAYRTVLVNSGLREPRALVVDVQNGYLYWTDWGDHSLIGKIGMDGTNRSVIVDTKITWPNGLTLDYINSRIYWADAREDYIEFASLDGSNRHTVLSQDIPHIFALTLFEDFIYWTD</sequence>
<evidence type="ECO:0000313" key="7">
    <source>
        <dbReference type="EMBL" id="KFO15195.1"/>
    </source>
</evidence>
<keyword evidence="4" id="KW-1015">Disulfide bond</keyword>
<evidence type="ECO:0000256" key="5">
    <source>
        <dbReference type="ARBA" id="ARBA00023180"/>
    </source>
</evidence>
<evidence type="ECO:0000256" key="6">
    <source>
        <dbReference type="PROSITE-ProRule" id="PRU00461"/>
    </source>
</evidence>
<dbReference type="GO" id="GO:0042813">
    <property type="term" value="F:Wnt receptor activity"/>
    <property type="evidence" value="ECO:0007669"/>
    <property type="project" value="TreeGrafter"/>
</dbReference>
<proteinExistence type="predicted"/>
<keyword evidence="5" id="KW-0325">Glycoprotein</keyword>
<feature type="non-terminal residue" evidence="7">
    <location>
        <position position="1"/>
    </location>
</feature>
<accession>A0A087VRF3</accession>
<name>A0A087VRF3_BALRE</name>
<dbReference type="InterPro" id="IPR011042">
    <property type="entry name" value="6-blade_b-propeller_TolB-like"/>
</dbReference>
<dbReference type="FunFam" id="2.120.10.30:FF:000241">
    <property type="entry name" value="Low-density lipoprotein receptor-related protein 6"/>
    <property type="match status" value="1"/>
</dbReference>
<dbReference type="GO" id="GO:0017147">
    <property type="term" value="F:Wnt-protein binding"/>
    <property type="evidence" value="ECO:0007669"/>
    <property type="project" value="TreeGrafter"/>
</dbReference>
<dbReference type="InterPro" id="IPR050778">
    <property type="entry name" value="Cueball_EGF_LRP_Nidogen"/>
</dbReference>
<dbReference type="SUPFAM" id="SSF63825">
    <property type="entry name" value="YWTD domain"/>
    <property type="match status" value="1"/>
</dbReference>
<feature type="non-terminal residue" evidence="7">
    <location>
        <position position="135"/>
    </location>
</feature>
<evidence type="ECO:0000256" key="3">
    <source>
        <dbReference type="ARBA" id="ARBA00022737"/>
    </source>
</evidence>
<dbReference type="PANTHER" id="PTHR46513:SF37">
    <property type="entry name" value="LDL RECEPTOR RELATED PROTEIN 1-RELATED"/>
    <property type="match status" value="1"/>
</dbReference>